<accession>A0ABT0S2X3</accession>
<organism evidence="4 5">
    <name type="scientific">Sphingomonas hankyongi</name>
    <dbReference type="NCBI Taxonomy" id="2908209"/>
    <lineage>
        <taxon>Bacteria</taxon>
        <taxon>Pseudomonadati</taxon>
        <taxon>Pseudomonadota</taxon>
        <taxon>Alphaproteobacteria</taxon>
        <taxon>Sphingomonadales</taxon>
        <taxon>Sphingomonadaceae</taxon>
        <taxon>Sphingomonas</taxon>
    </lineage>
</organism>
<proteinExistence type="inferred from homology"/>
<evidence type="ECO:0000256" key="1">
    <source>
        <dbReference type="ARBA" id="ARBA00008954"/>
    </source>
</evidence>
<protein>
    <submittedName>
        <fullName evidence="4">Aspartate aminotransferase family protein</fullName>
    </submittedName>
</protein>
<dbReference type="InterPro" id="IPR005814">
    <property type="entry name" value="Aminotrans_3"/>
</dbReference>
<dbReference type="Pfam" id="PF00202">
    <property type="entry name" value="Aminotran_3"/>
    <property type="match status" value="1"/>
</dbReference>
<evidence type="ECO:0000256" key="2">
    <source>
        <dbReference type="ARBA" id="ARBA00022898"/>
    </source>
</evidence>
<sequence length="443" mass="47140">MTAGHVFHRSTSAIQPVATRGEGIYLFDSSGRRYIDACGGAAVSCLGHGNRAVIAAVTEQVERLEYIHTGFFTTEASEELAARIAGMSPGSLDRVWFTGSGSEAIEAALKLARQYHLERDDSGRRHVIARRLSYHGNTLGALAAGGSAWRRKPYDPLLIDVSLIDPCFHYRFAESGESPEEYGRRAAHALEQEIVRLGSETVMAFVAETVVGATAGAVPPVPGYLKRVRDICDRHGVLMILDEVMCGSGRTGTFLSCEQDGVVPDIVTLGKGLGAGYQPIGAVVCTSQVYDAVAEGSGALKHGQTYNAHPVGCAAALAVQQVISEGGLLDRVQDTGQQLAERLVARFGDHPHVGDIRGRGLLQAMELVEDRASKAPFDSALKLHQRAKEDAFSRGLLIYPSGGTVDGRSGDHILLAPPYNVTADELGAIVDLLAETVDAVLPS</sequence>
<gene>
    <name evidence="4" type="ORF">LZ538_09170</name>
</gene>
<comment type="caution">
    <text evidence="4">The sequence shown here is derived from an EMBL/GenBank/DDBJ whole genome shotgun (WGS) entry which is preliminary data.</text>
</comment>
<evidence type="ECO:0000313" key="5">
    <source>
        <dbReference type="Proteomes" id="UP001165342"/>
    </source>
</evidence>
<dbReference type="PANTHER" id="PTHR43094">
    <property type="entry name" value="AMINOTRANSFERASE"/>
    <property type="match status" value="1"/>
</dbReference>
<keyword evidence="5" id="KW-1185">Reference proteome</keyword>
<evidence type="ECO:0000256" key="3">
    <source>
        <dbReference type="RuleBase" id="RU003560"/>
    </source>
</evidence>
<dbReference type="InterPro" id="IPR015424">
    <property type="entry name" value="PyrdxlP-dep_Trfase"/>
</dbReference>
<dbReference type="InterPro" id="IPR015422">
    <property type="entry name" value="PyrdxlP-dep_Trfase_small"/>
</dbReference>
<dbReference type="NCBIfam" id="NF005685">
    <property type="entry name" value="PRK07483.1"/>
    <property type="match status" value="1"/>
</dbReference>
<dbReference type="Gene3D" id="3.90.1150.10">
    <property type="entry name" value="Aspartate Aminotransferase, domain 1"/>
    <property type="match status" value="1"/>
</dbReference>
<dbReference type="EMBL" id="JAMGBE010000003">
    <property type="protein sequence ID" value="MCL6730222.1"/>
    <property type="molecule type" value="Genomic_DNA"/>
</dbReference>
<dbReference type="SUPFAM" id="SSF53383">
    <property type="entry name" value="PLP-dependent transferases"/>
    <property type="match status" value="1"/>
</dbReference>
<dbReference type="GO" id="GO:0008483">
    <property type="term" value="F:transaminase activity"/>
    <property type="evidence" value="ECO:0007669"/>
    <property type="project" value="UniProtKB-KW"/>
</dbReference>
<keyword evidence="2 3" id="KW-0663">Pyridoxal phosphate</keyword>
<dbReference type="PANTHER" id="PTHR43094:SF1">
    <property type="entry name" value="AMINOTRANSFERASE CLASS-III"/>
    <property type="match status" value="1"/>
</dbReference>
<dbReference type="InterPro" id="IPR015421">
    <property type="entry name" value="PyrdxlP-dep_Trfase_major"/>
</dbReference>
<keyword evidence="4" id="KW-0808">Transferase</keyword>
<evidence type="ECO:0000313" key="4">
    <source>
        <dbReference type="EMBL" id="MCL6730222.1"/>
    </source>
</evidence>
<reference evidence="4" key="1">
    <citation type="submission" date="2022-05" db="EMBL/GenBank/DDBJ databases">
        <authorList>
            <person name="Jo J.-H."/>
            <person name="Im W.-T."/>
        </authorList>
    </citation>
    <scope>NUCLEOTIDE SEQUENCE</scope>
    <source>
        <strain evidence="4">SE220</strain>
    </source>
</reference>
<name>A0ABT0S2X3_9SPHN</name>
<comment type="similarity">
    <text evidence="1 3">Belongs to the class-III pyridoxal-phosphate-dependent aminotransferase family.</text>
</comment>
<dbReference type="Proteomes" id="UP001165342">
    <property type="component" value="Unassembled WGS sequence"/>
</dbReference>
<keyword evidence="4" id="KW-0032">Aminotransferase</keyword>
<dbReference type="Gene3D" id="3.40.640.10">
    <property type="entry name" value="Type I PLP-dependent aspartate aminotransferase-like (Major domain)"/>
    <property type="match status" value="1"/>
</dbReference>
<dbReference type="RefSeq" id="WP_249831721.1">
    <property type="nucleotide sequence ID" value="NZ_JAMGBE010000003.1"/>
</dbReference>
<dbReference type="CDD" id="cd00610">
    <property type="entry name" value="OAT_like"/>
    <property type="match status" value="1"/>
</dbReference>